<feature type="non-terminal residue" evidence="4">
    <location>
        <position position="1"/>
    </location>
</feature>
<evidence type="ECO:0000256" key="2">
    <source>
        <dbReference type="ARBA" id="ARBA00023134"/>
    </source>
</evidence>
<proteinExistence type="predicted"/>
<keyword evidence="4" id="KW-0548">Nucleotidyltransferase</keyword>
<dbReference type="Proteomes" id="UP000674234">
    <property type="component" value="Unassembled WGS sequence"/>
</dbReference>
<dbReference type="Gene3D" id="2.40.30.10">
    <property type="entry name" value="Translation factors"/>
    <property type="match status" value="1"/>
</dbReference>
<dbReference type="SUPFAM" id="SSF50465">
    <property type="entry name" value="EF-Tu/eEF-1alpha/eIF2-gamma C-terminal domain"/>
    <property type="match status" value="1"/>
</dbReference>
<dbReference type="InterPro" id="IPR054696">
    <property type="entry name" value="GTP-eEF1A_C"/>
</dbReference>
<keyword evidence="1" id="KW-0547">Nucleotide-binding</keyword>
<keyword evidence="4" id="KW-0808">Transferase</keyword>
<accession>A0A941AJJ5</accession>
<dbReference type="GO" id="GO:0005525">
    <property type="term" value="F:GTP binding"/>
    <property type="evidence" value="ECO:0007669"/>
    <property type="project" value="UniProtKB-KW"/>
</dbReference>
<dbReference type="EMBL" id="JAFCNB010000006">
    <property type="protein sequence ID" value="MBP2705057.1"/>
    <property type="molecule type" value="Genomic_DNA"/>
</dbReference>
<reference evidence="4" key="1">
    <citation type="submission" date="2021-02" db="EMBL/GenBank/DDBJ databases">
        <title>Draft genome sequence of Microbispora sp. RL4-1S isolated from rice leaves in Thailand.</title>
        <authorList>
            <person name="Muangham S."/>
            <person name="Duangmal K."/>
        </authorList>
    </citation>
    <scope>NUCLEOTIDE SEQUENCE</scope>
    <source>
        <strain evidence="4">RL4-1S</strain>
    </source>
</reference>
<protein>
    <submittedName>
        <fullName evidence="4">Sulfate adenylyltransferase</fullName>
    </submittedName>
</protein>
<dbReference type="AlphaFoldDB" id="A0A941AJJ5"/>
<keyword evidence="2" id="KW-0342">GTP-binding</keyword>
<feature type="domain" description="GTP-eEF1A C-terminal" evidence="3">
    <location>
        <begin position="2"/>
        <end position="51"/>
    </location>
</feature>
<evidence type="ECO:0000259" key="3">
    <source>
        <dbReference type="Pfam" id="PF22594"/>
    </source>
</evidence>
<comment type="caution">
    <text evidence="4">The sequence shown here is derived from an EMBL/GenBank/DDBJ whole genome shotgun (WGS) entry which is preliminary data.</text>
</comment>
<dbReference type="GO" id="GO:0016779">
    <property type="term" value="F:nucleotidyltransferase activity"/>
    <property type="evidence" value="ECO:0007669"/>
    <property type="project" value="UniProtKB-KW"/>
</dbReference>
<evidence type="ECO:0000313" key="5">
    <source>
        <dbReference type="Proteomes" id="UP000674234"/>
    </source>
</evidence>
<dbReference type="Pfam" id="PF22594">
    <property type="entry name" value="GTP-eEF1A_C"/>
    <property type="match status" value="1"/>
</dbReference>
<gene>
    <name evidence="4" type="ORF">JOL79_14670</name>
</gene>
<keyword evidence="5" id="KW-1185">Reference proteome</keyword>
<organism evidence="4 5">
    <name type="scientific">Microbispora oryzae</name>
    <dbReference type="NCBI Taxonomy" id="2806554"/>
    <lineage>
        <taxon>Bacteria</taxon>
        <taxon>Bacillati</taxon>
        <taxon>Actinomycetota</taxon>
        <taxon>Actinomycetes</taxon>
        <taxon>Streptosporangiales</taxon>
        <taxon>Streptosporangiaceae</taxon>
        <taxon>Microbispora</taxon>
    </lineage>
</organism>
<evidence type="ECO:0000256" key="1">
    <source>
        <dbReference type="ARBA" id="ARBA00022741"/>
    </source>
</evidence>
<sequence length="56" mass="5844">ESATALGLNEIGRVSLRTTQPLFVDDYARNRMTGGFILIDEATGGTVGAAMATGQQ</sequence>
<name>A0A941AJJ5_9ACTN</name>
<evidence type="ECO:0000313" key="4">
    <source>
        <dbReference type="EMBL" id="MBP2705057.1"/>
    </source>
</evidence>
<dbReference type="InterPro" id="IPR009001">
    <property type="entry name" value="Transl_elong_EF1A/Init_IF2_C"/>
</dbReference>